<feature type="binding site" evidence="7">
    <location>
        <position position="165"/>
    </location>
    <ligand>
        <name>phosphoenolpyruvate</name>
        <dbReference type="ChEBI" id="CHEBI:58702"/>
    </ligand>
</feature>
<dbReference type="eggNOG" id="COG0128">
    <property type="taxonomic scope" value="Bacteria"/>
</dbReference>
<dbReference type="Gene3D" id="3.65.10.10">
    <property type="entry name" value="Enolpyruvate transferase domain"/>
    <property type="match status" value="2"/>
</dbReference>
<dbReference type="SUPFAM" id="SSF55205">
    <property type="entry name" value="EPT/RTPC-like"/>
    <property type="match status" value="1"/>
</dbReference>
<proteinExistence type="inferred from homology"/>
<evidence type="ECO:0000256" key="4">
    <source>
        <dbReference type="ARBA" id="ARBA00022679"/>
    </source>
</evidence>
<dbReference type="RefSeq" id="WP_014256334.1">
    <property type="nucleotide sequence ID" value="NC_016627.1"/>
</dbReference>
<dbReference type="PANTHER" id="PTHR21090">
    <property type="entry name" value="AROM/DEHYDROQUINATE SYNTHASE"/>
    <property type="match status" value="1"/>
</dbReference>
<dbReference type="HOGENOM" id="CLU_024321_0_0_9"/>
<dbReference type="GO" id="GO:0008652">
    <property type="term" value="P:amino acid biosynthetic process"/>
    <property type="evidence" value="ECO:0007669"/>
    <property type="project" value="UniProtKB-KW"/>
</dbReference>
<comment type="function">
    <text evidence="7">Catalyzes the transfer of the enolpyruvyl moiety of phosphoenolpyruvate (PEP) to the 5-hydroxyl of shikimate-3-phosphate (S3P) to produce enolpyruvyl shikimate-3-phosphate and inorganic phosphate.</text>
</comment>
<dbReference type="Proteomes" id="UP000005435">
    <property type="component" value="Chromosome"/>
</dbReference>
<dbReference type="InterPro" id="IPR006264">
    <property type="entry name" value="EPSP_synthase"/>
</dbReference>
<dbReference type="GO" id="GO:0009073">
    <property type="term" value="P:aromatic amino acid family biosynthetic process"/>
    <property type="evidence" value="ECO:0007669"/>
    <property type="project" value="UniProtKB-KW"/>
</dbReference>
<name>G8LWU0_ACECE</name>
<organism evidence="9 10">
    <name type="scientific">Acetivibrio clariflavus (strain DSM 19732 / NBRC 101661 / EBR45)</name>
    <name type="common">Clostridium clariflavum</name>
    <dbReference type="NCBI Taxonomy" id="720554"/>
    <lineage>
        <taxon>Bacteria</taxon>
        <taxon>Bacillati</taxon>
        <taxon>Bacillota</taxon>
        <taxon>Clostridia</taxon>
        <taxon>Eubacteriales</taxon>
        <taxon>Oscillospiraceae</taxon>
        <taxon>Acetivibrio</taxon>
    </lineage>
</organism>
<feature type="binding site" evidence="7">
    <location>
        <position position="119"/>
    </location>
    <ligand>
        <name>phosphoenolpyruvate</name>
        <dbReference type="ChEBI" id="CHEBI:58702"/>
    </ligand>
</feature>
<evidence type="ECO:0000256" key="3">
    <source>
        <dbReference type="ARBA" id="ARBA00022605"/>
    </source>
</evidence>
<keyword evidence="5 7" id="KW-0057">Aromatic amino acid biosynthesis</keyword>
<dbReference type="GO" id="GO:0009423">
    <property type="term" value="P:chorismate biosynthetic process"/>
    <property type="evidence" value="ECO:0007669"/>
    <property type="project" value="UniProtKB-UniRule"/>
</dbReference>
<dbReference type="CDD" id="cd01556">
    <property type="entry name" value="EPSP_synthase"/>
    <property type="match status" value="1"/>
</dbReference>
<feature type="binding site" evidence="7">
    <location>
        <position position="20"/>
    </location>
    <ligand>
        <name>phosphoenolpyruvate</name>
        <dbReference type="ChEBI" id="CHEBI:58702"/>
    </ligand>
</feature>
<feature type="domain" description="Enolpyruvate transferase" evidence="8">
    <location>
        <begin position="7"/>
        <end position="410"/>
    </location>
</feature>
<dbReference type="STRING" id="720554.Clocl_3296"/>
<feature type="binding site" evidence="7">
    <location>
        <position position="163"/>
    </location>
    <ligand>
        <name>3-phosphoshikimate</name>
        <dbReference type="ChEBI" id="CHEBI:145989"/>
    </ligand>
</feature>
<dbReference type="Pfam" id="PF00275">
    <property type="entry name" value="EPSP_synthase"/>
    <property type="match status" value="1"/>
</dbReference>
<dbReference type="InterPro" id="IPR023193">
    <property type="entry name" value="EPSP_synthase_CS"/>
</dbReference>
<reference evidence="10" key="1">
    <citation type="submission" date="2011-12" db="EMBL/GenBank/DDBJ databases">
        <title>Complete sequence of Clostridium clariflavum DSM 19732.</title>
        <authorList>
            <consortium name="US DOE Joint Genome Institute"/>
            <person name="Lucas S."/>
            <person name="Han J."/>
            <person name="Lapidus A."/>
            <person name="Cheng J.-F."/>
            <person name="Goodwin L."/>
            <person name="Pitluck S."/>
            <person name="Peters L."/>
            <person name="Teshima H."/>
            <person name="Detter J.C."/>
            <person name="Han C."/>
            <person name="Tapia R."/>
            <person name="Land M."/>
            <person name="Hauser L."/>
            <person name="Kyrpides N."/>
            <person name="Ivanova N."/>
            <person name="Pagani I."/>
            <person name="Kitzmiller T."/>
            <person name="Lynd L."/>
            <person name="Izquierdo J."/>
            <person name="Woyke T."/>
        </authorList>
    </citation>
    <scope>NUCLEOTIDE SEQUENCE [LARGE SCALE GENOMIC DNA]</scope>
    <source>
        <strain evidence="10">DSM 19732 / NBRC 101661 / EBR45</strain>
    </source>
</reference>
<dbReference type="PANTHER" id="PTHR21090:SF5">
    <property type="entry name" value="PENTAFUNCTIONAL AROM POLYPEPTIDE"/>
    <property type="match status" value="1"/>
</dbReference>
<dbReference type="OrthoDB" id="9809920at2"/>
<comment type="subcellular location">
    <subcellularLocation>
        <location evidence="7">Cytoplasm</location>
    </subcellularLocation>
</comment>
<feature type="binding site" evidence="7">
    <location>
        <position position="336"/>
    </location>
    <ligand>
        <name>phosphoenolpyruvate</name>
        <dbReference type="ChEBI" id="CHEBI:58702"/>
    </ligand>
</feature>
<protein>
    <recommendedName>
        <fullName evidence="7">3-phosphoshikimate 1-carboxyvinyltransferase</fullName>
        <ecNumber evidence="7">2.5.1.19</ecNumber>
    </recommendedName>
    <alternativeName>
        <fullName evidence="7">5-enolpyruvylshikimate-3-phosphate synthase</fullName>
        <shortName evidence="7">EPSP synthase</shortName>
        <shortName evidence="7">EPSPS</shortName>
    </alternativeName>
</protein>
<evidence type="ECO:0000313" key="10">
    <source>
        <dbReference type="Proteomes" id="UP000005435"/>
    </source>
</evidence>
<evidence type="ECO:0000259" key="8">
    <source>
        <dbReference type="Pfam" id="PF00275"/>
    </source>
</evidence>
<comment type="caution">
    <text evidence="7">Lacks conserved residue(s) required for the propagation of feature annotation.</text>
</comment>
<feature type="active site" description="Proton acceptor" evidence="7">
    <location>
        <position position="305"/>
    </location>
</feature>
<dbReference type="InterPro" id="IPR001986">
    <property type="entry name" value="Enolpyruvate_Tfrase_dom"/>
</dbReference>
<feature type="binding site" evidence="7">
    <location>
        <position position="305"/>
    </location>
    <ligand>
        <name>3-phosphoshikimate</name>
        <dbReference type="ChEBI" id="CHEBI:145989"/>
    </ligand>
</feature>
<feature type="binding site" evidence="7">
    <location>
        <position position="20"/>
    </location>
    <ligand>
        <name>3-phosphoshikimate</name>
        <dbReference type="ChEBI" id="CHEBI:145989"/>
    </ligand>
</feature>
<evidence type="ECO:0000256" key="5">
    <source>
        <dbReference type="ARBA" id="ARBA00023141"/>
    </source>
</evidence>
<evidence type="ECO:0000256" key="7">
    <source>
        <dbReference type="HAMAP-Rule" id="MF_00210"/>
    </source>
</evidence>
<comment type="similarity">
    <text evidence="2 7">Belongs to the EPSP synthase family.</text>
</comment>
<keyword evidence="7" id="KW-0963">Cytoplasm</keyword>
<feature type="binding site" evidence="7">
    <location>
        <position position="164"/>
    </location>
    <ligand>
        <name>3-phosphoshikimate</name>
        <dbReference type="ChEBI" id="CHEBI:145989"/>
    </ligand>
</feature>
<dbReference type="HAMAP" id="MF_00210">
    <property type="entry name" value="EPSP_synth"/>
    <property type="match status" value="1"/>
</dbReference>
<dbReference type="InterPro" id="IPR036968">
    <property type="entry name" value="Enolpyruvate_Tfrase_sf"/>
</dbReference>
<keyword evidence="3 7" id="KW-0028">Amino-acid biosynthesis</keyword>
<dbReference type="GO" id="GO:0003866">
    <property type="term" value="F:3-phosphoshikimate 1-carboxyvinyltransferase activity"/>
    <property type="evidence" value="ECO:0007669"/>
    <property type="project" value="UniProtKB-UniRule"/>
</dbReference>
<evidence type="ECO:0000256" key="1">
    <source>
        <dbReference type="ARBA" id="ARBA00004811"/>
    </source>
</evidence>
<comment type="subunit">
    <text evidence="7">Monomer.</text>
</comment>
<comment type="pathway">
    <text evidence="1 7">Metabolic intermediate biosynthesis; chorismate biosynthesis; chorismate from D-erythrose 4-phosphate and phosphoenolpyruvate: step 6/7.</text>
</comment>
<feature type="binding site" evidence="7">
    <location>
        <position position="165"/>
    </location>
    <ligand>
        <name>3-phosphoshikimate</name>
        <dbReference type="ChEBI" id="CHEBI:145989"/>
    </ligand>
</feature>
<keyword evidence="10" id="KW-1185">Reference proteome</keyword>
<feature type="binding site" evidence="7">
    <location>
        <position position="25"/>
    </location>
    <ligand>
        <name>3-phosphoshikimate</name>
        <dbReference type="ChEBI" id="CHEBI:145989"/>
    </ligand>
</feature>
<sequence>MILKVKKSKVSGKVRIPGSKSHTIRALFLASLAEGKSIIRDPLISNDALSAVEVCKALGAKIDFVDNNFIVDGFSGGPCTPSDVINVGNSGTTLRIGVTLAALGEGYSIFTGDYQVRRRPLAPLIKAINNLGAEAFSTNSNGTAPVVIRGKLKGGKTDLDSVTSQFLSSLLISSPMAENDTEIVVTRLNEIPYVDITTWWLDKQGIKYENHQYKSFYIKGNQKYKSFDVTIPGDFSSATFFAVLAAISGEEFILENLDVTDPQGDKAVFSILEDMGAKVTRLKDKIIIKGNGLCGRDIDMNAIPDALPAMAVAGCFAKGETRLLNVPQARLKETDRIHVMCEQLGKMGADIQELEDGLIIRESKLKGCKVNGYDDHRIVMALAVAGLNSEGETLIDSAEAINVTFPEFVKYMNECGGDMEIY</sequence>
<dbReference type="KEGG" id="ccl:Clocl_3296"/>
<gene>
    <name evidence="7" type="primary">aroA</name>
    <name evidence="9" type="ordered locus">Clocl_3296</name>
</gene>
<evidence type="ECO:0000256" key="2">
    <source>
        <dbReference type="ARBA" id="ARBA00009948"/>
    </source>
</evidence>
<feature type="binding site" evidence="7">
    <location>
        <position position="377"/>
    </location>
    <ligand>
        <name>phosphoenolpyruvate</name>
        <dbReference type="ChEBI" id="CHEBI:58702"/>
    </ligand>
</feature>
<comment type="catalytic activity">
    <reaction evidence="6">
        <text>3-phosphoshikimate + phosphoenolpyruvate = 5-O-(1-carboxyvinyl)-3-phosphoshikimate + phosphate</text>
        <dbReference type="Rhea" id="RHEA:21256"/>
        <dbReference type="ChEBI" id="CHEBI:43474"/>
        <dbReference type="ChEBI" id="CHEBI:57701"/>
        <dbReference type="ChEBI" id="CHEBI:58702"/>
        <dbReference type="ChEBI" id="CHEBI:145989"/>
        <dbReference type="EC" id="2.5.1.19"/>
    </reaction>
    <physiologicalReaction direction="left-to-right" evidence="6">
        <dbReference type="Rhea" id="RHEA:21257"/>
    </physiologicalReaction>
</comment>
<dbReference type="GO" id="GO:0005737">
    <property type="term" value="C:cytoplasm"/>
    <property type="evidence" value="ECO:0007669"/>
    <property type="project" value="UniProtKB-SubCell"/>
</dbReference>
<feature type="binding site" evidence="7">
    <location>
        <position position="332"/>
    </location>
    <ligand>
        <name>3-phosphoshikimate</name>
        <dbReference type="ChEBI" id="CHEBI:145989"/>
    </ligand>
</feature>
<dbReference type="UniPathway" id="UPA00053">
    <property type="reaction ID" value="UER00089"/>
</dbReference>
<dbReference type="EMBL" id="CP003065">
    <property type="protein sequence ID" value="AEV69801.1"/>
    <property type="molecule type" value="Genomic_DNA"/>
</dbReference>
<feature type="binding site" evidence="7">
    <location>
        <position position="91"/>
    </location>
    <ligand>
        <name>phosphoenolpyruvate</name>
        <dbReference type="ChEBI" id="CHEBI:58702"/>
    </ligand>
</feature>
<evidence type="ECO:0000256" key="6">
    <source>
        <dbReference type="ARBA" id="ARBA00044633"/>
    </source>
</evidence>
<accession>G8LWU0</accession>
<dbReference type="PIRSF" id="PIRSF000505">
    <property type="entry name" value="EPSPS"/>
    <property type="match status" value="1"/>
</dbReference>
<dbReference type="AlphaFoldDB" id="G8LWU0"/>
<feature type="binding site" evidence="7">
    <location>
        <position position="21"/>
    </location>
    <ligand>
        <name>3-phosphoshikimate</name>
        <dbReference type="ChEBI" id="CHEBI:145989"/>
    </ligand>
</feature>
<dbReference type="PROSITE" id="PS00885">
    <property type="entry name" value="EPSP_SYNTHASE_2"/>
    <property type="match status" value="1"/>
</dbReference>
<dbReference type="NCBIfam" id="TIGR01356">
    <property type="entry name" value="aroA"/>
    <property type="match status" value="1"/>
</dbReference>
<dbReference type="InterPro" id="IPR013792">
    <property type="entry name" value="RNA3'P_cycl/enolpyr_Trfase_a/b"/>
</dbReference>
<evidence type="ECO:0000313" key="9">
    <source>
        <dbReference type="EMBL" id="AEV69801.1"/>
    </source>
</evidence>
<keyword evidence="4 7" id="KW-0808">Transferase</keyword>
<feature type="binding site" evidence="7">
    <location>
        <position position="328"/>
    </location>
    <ligand>
        <name>3-phosphoshikimate</name>
        <dbReference type="ChEBI" id="CHEBI:145989"/>
    </ligand>
</feature>
<reference evidence="9 10" key="2">
    <citation type="journal article" date="2012" name="Stand. Genomic Sci.">
        <title>Complete Genome Sequence of Clostridium clariflavum DSM 19732.</title>
        <authorList>
            <person name="Izquierdo J.A."/>
            <person name="Goodwin L."/>
            <person name="Davenport K.W."/>
            <person name="Teshima H."/>
            <person name="Bruce D."/>
            <person name="Detter C."/>
            <person name="Tapia R."/>
            <person name="Han S."/>
            <person name="Land M."/>
            <person name="Hauser L."/>
            <person name="Jeffries C.D."/>
            <person name="Han J."/>
            <person name="Pitluck S."/>
            <person name="Nolan M."/>
            <person name="Chen A."/>
            <person name="Huntemann M."/>
            <person name="Mavromatis K."/>
            <person name="Mikhailova N."/>
            <person name="Liolios K."/>
            <person name="Woyke T."/>
            <person name="Lynd L.R."/>
        </authorList>
    </citation>
    <scope>NUCLEOTIDE SEQUENCE [LARGE SCALE GENOMIC DNA]</scope>
    <source>
        <strain evidence="10">DSM 19732 / NBRC 101661 / EBR45</strain>
    </source>
</reference>
<dbReference type="EC" id="2.5.1.19" evidence="7"/>